<dbReference type="GO" id="GO:0006004">
    <property type="term" value="P:fucose metabolic process"/>
    <property type="evidence" value="ECO:0007669"/>
    <property type="project" value="UniProtKB-KW"/>
</dbReference>
<protein>
    <recommendedName>
        <fullName evidence="7">Peptide-O-fucosyltransferase</fullName>
    </recommendedName>
</protein>
<evidence type="ECO:0000256" key="3">
    <source>
        <dbReference type="ARBA" id="ARBA00023277"/>
    </source>
</evidence>
<keyword evidence="2" id="KW-0294">Fucose metabolism</keyword>
<dbReference type="CDD" id="cd11296">
    <property type="entry name" value="O-FucT_like"/>
    <property type="match status" value="1"/>
</dbReference>
<proteinExistence type="predicted"/>
<dbReference type="Ensembl" id="ENSCSAVT00000000612.1">
    <property type="protein sequence ID" value="ENSCSAVP00000000605.1"/>
    <property type="gene ID" value="ENSCSAVG00000000337.1"/>
</dbReference>
<dbReference type="Gene3D" id="3.40.50.11350">
    <property type="match status" value="1"/>
</dbReference>
<evidence type="ECO:0000256" key="1">
    <source>
        <dbReference type="ARBA" id="ARBA00022679"/>
    </source>
</evidence>
<keyword evidence="3" id="KW-0119">Carbohydrate metabolism</keyword>
<keyword evidence="4" id="KW-0472">Membrane</keyword>
<keyword evidence="4" id="KW-0812">Transmembrane</keyword>
<evidence type="ECO:0000256" key="4">
    <source>
        <dbReference type="SAM" id="Phobius"/>
    </source>
</evidence>
<name>H2Y5K7_CIOSA</name>
<dbReference type="PANTHER" id="PTHR13398:SF0">
    <property type="entry name" value="GDP-FUCOSE PROTEIN O-FUCOSYLTRANSFERASE 2"/>
    <property type="match status" value="1"/>
</dbReference>
<evidence type="ECO:0000256" key="2">
    <source>
        <dbReference type="ARBA" id="ARBA00023253"/>
    </source>
</evidence>
<dbReference type="InterPro" id="IPR045130">
    <property type="entry name" value="OFUT2-like"/>
</dbReference>
<dbReference type="HOGENOM" id="CLU_507076_0_0_1"/>
<dbReference type="AlphaFoldDB" id="H2Y5K7"/>
<reference evidence="6" key="1">
    <citation type="submission" date="2003-08" db="EMBL/GenBank/DDBJ databases">
        <authorList>
            <person name="Birren B."/>
            <person name="Nusbaum C."/>
            <person name="Abebe A."/>
            <person name="Abouelleil A."/>
            <person name="Adekoya E."/>
            <person name="Ait-zahra M."/>
            <person name="Allen N."/>
            <person name="Allen T."/>
            <person name="An P."/>
            <person name="Anderson M."/>
            <person name="Anderson S."/>
            <person name="Arachchi H."/>
            <person name="Armbruster J."/>
            <person name="Bachantsang P."/>
            <person name="Baldwin J."/>
            <person name="Barry A."/>
            <person name="Bayul T."/>
            <person name="Blitshsteyn B."/>
            <person name="Bloom T."/>
            <person name="Blye J."/>
            <person name="Boguslavskiy L."/>
            <person name="Borowsky M."/>
            <person name="Boukhgalter B."/>
            <person name="Brunache A."/>
            <person name="Butler J."/>
            <person name="Calixte N."/>
            <person name="Calvo S."/>
            <person name="Camarata J."/>
            <person name="Campo K."/>
            <person name="Chang J."/>
            <person name="Cheshatsang Y."/>
            <person name="Citroen M."/>
            <person name="Collymore A."/>
            <person name="Considine T."/>
            <person name="Cook A."/>
            <person name="Cooke P."/>
            <person name="Corum B."/>
            <person name="Cuomo C."/>
            <person name="David R."/>
            <person name="Dawoe T."/>
            <person name="Degray S."/>
            <person name="Dodge S."/>
            <person name="Dooley K."/>
            <person name="Dorje P."/>
            <person name="Dorjee K."/>
            <person name="Dorris L."/>
            <person name="Duffey N."/>
            <person name="Dupes A."/>
            <person name="Elkins T."/>
            <person name="Engels R."/>
            <person name="Erickson J."/>
            <person name="Farina A."/>
            <person name="Faro S."/>
            <person name="Ferreira P."/>
            <person name="Fischer H."/>
            <person name="Fitzgerald M."/>
            <person name="Foley K."/>
            <person name="Gage D."/>
            <person name="Galagan J."/>
            <person name="Gearin G."/>
            <person name="Gnerre S."/>
            <person name="Gnirke A."/>
            <person name="Goyette A."/>
            <person name="Graham J."/>
            <person name="Grandbois E."/>
            <person name="Gyaltsen K."/>
            <person name="Hafez N."/>
            <person name="Hagopian D."/>
            <person name="Hagos B."/>
            <person name="Hall J."/>
            <person name="Hatcher B."/>
            <person name="Heller A."/>
            <person name="Higgins H."/>
            <person name="Honan T."/>
            <person name="Horn A."/>
            <person name="Houde N."/>
            <person name="Hughes L."/>
            <person name="Hulme W."/>
            <person name="Husby E."/>
            <person name="Iliev I."/>
            <person name="Jaffe D."/>
            <person name="Jones C."/>
            <person name="Kamal M."/>
            <person name="Kamat A."/>
            <person name="Kamvysselis M."/>
            <person name="Karlsson E."/>
            <person name="Kells C."/>
            <person name="Kieu A."/>
            <person name="Kisner P."/>
            <person name="Kodira C."/>
            <person name="Kulbokas E."/>
            <person name="Labutti K."/>
            <person name="Lama D."/>
            <person name="Landers T."/>
            <person name="Leger J."/>
            <person name="Levine S."/>
            <person name="Lewis D."/>
            <person name="Lewis T."/>
            <person name="Lindblad-toh K."/>
            <person name="Liu X."/>
            <person name="Lokyitsang T."/>
            <person name="Lokyitsang Y."/>
            <person name="Lucien O."/>
            <person name="Lui A."/>
            <person name="Ma L.J."/>
            <person name="Mabbitt R."/>
            <person name="Macdonald J."/>
            <person name="Maclean C."/>
            <person name="Major J."/>
            <person name="Manning J."/>
            <person name="Marabella R."/>
            <person name="Maru K."/>
            <person name="Matthews C."/>
            <person name="Mauceli E."/>
            <person name="Mccarthy M."/>
            <person name="Mcdonough S."/>
            <person name="Mcghee T."/>
            <person name="Meldrim J."/>
            <person name="Meneus L."/>
            <person name="Mesirov J."/>
            <person name="Mihalev A."/>
            <person name="Mihova T."/>
            <person name="Mikkelsen T."/>
            <person name="Mlenga V."/>
            <person name="Moru K."/>
            <person name="Mozes J."/>
            <person name="Mulrain L."/>
            <person name="Munson G."/>
            <person name="Naylor J."/>
            <person name="Newes C."/>
            <person name="Nguyen C."/>
            <person name="Nguyen N."/>
            <person name="Nguyen T."/>
            <person name="Nicol R."/>
            <person name="Nielsen C."/>
            <person name="Nizzari M."/>
            <person name="Norbu C."/>
            <person name="Norbu N."/>
            <person name="O'donnell P."/>
            <person name="Okoawo O."/>
            <person name="O'leary S."/>
            <person name="Omotosho B."/>
            <person name="O'neill K."/>
            <person name="Osman S."/>
            <person name="Parker S."/>
            <person name="Perrin D."/>
            <person name="Phunkhang P."/>
            <person name="Piqani B."/>
            <person name="Purcell S."/>
            <person name="Rachupka T."/>
            <person name="Ramasamy U."/>
            <person name="Rameau R."/>
            <person name="Ray V."/>
            <person name="Raymond C."/>
            <person name="Retta R."/>
            <person name="Richardson S."/>
            <person name="Rise C."/>
            <person name="Rodriguez J."/>
            <person name="Rogers J."/>
            <person name="Rogov P."/>
            <person name="Rutman M."/>
            <person name="Schupbach R."/>
            <person name="Seaman C."/>
            <person name="Settipalli S."/>
            <person name="Sharpe T."/>
            <person name="Sheridan J."/>
            <person name="Sherpa N."/>
            <person name="Shi J."/>
            <person name="Smirnov S."/>
            <person name="Smith C."/>
            <person name="Sougnez C."/>
            <person name="Spencer B."/>
            <person name="Stalker J."/>
            <person name="Stange-thomann N."/>
            <person name="Stavropoulos S."/>
            <person name="Stetson K."/>
            <person name="Stone C."/>
            <person name="Stone S."/>
            <person name="Stubbs M."/>
            <person name="Talamas J."/>
            <person name="Tchuinga P."/>
            <person name="Tenzing P."/>
            <person name="Tesfaye S."/>
            <person name="Theodore J."/>
            <person name="Thoulutsang Y."/>
            <person name="Topham K."/>
            <person name="Towey S."/>
            <person name="Tsamla T."/>
            <person name="Tsomo N."/>
            <person name="Vallee D."/>
            <person name="Vassiliev H."/>
            <person name="Venkataraman V."/>
            <person name="Vinson J."/>
            <person name="Vo A."/>
            <person name="Wade C."/>
            <person name="Wang S."/>
            <person name="Wangchuk T."/>
            <person name="Wangdi T."/>
            <person name="Whittaker C."/>
            <person name="Wilkinson J."/>
            <person name="Wu Y."/>
            <person name="Wyman D."/>
            <person name="Yadav S."/>
            <person name="Yang S."/>
            <person name="Yang X."/>
            <person name="Yeager S."/>
            <person name="Yee E."/>
            <person name="Young G."/>
            <person name="Zainoun J."/>
            <person name="Zembeck L."/>
            <person name="Zimmer A."/>
            <person name="Zody M."/>
            <person name="Lander E."/>
        </authorList>
    </citation>
    <scope>NUCLEOTIDE SEQUENCE [LARGE SCALE GENOMIC DNA]</scope>
</reference>
<dbReference type="Proteomes" id="UP000007875">
    <property type="component" value="Unassembled WGS sequence"/>
</dbReference>
<accession>H2Y5K7</accession>
<keyword evidence="4" id="KW-1133">Transmembrane helix</keyword>
<evidence type="ECO:0000313" key="6">
    <source>
        <dbReference type="Proteomes" id="UP000007875"/>
    </source>
</evidence>
<organism evidence="5 6">
    <name type="scientific">Ciona savignyi</name>
    <name type="common">Pacific transparent sea squirt</name>
    <dbReference type="NCBI Taxonomy" id="51511"/>
    <lineage>
        <taxon>Eukaryota</taxon>
        <taxon>Metazoa</taxon>
        <taxon>Chordata</taxon>
        <taxon>Tunicata</taxon>
        <taxon>Ascidiacea</taxon>
        <taxon>Phlebobranchia</taxon>
        <taxon>Cionidae</taxon>
        <taxon>Ciona</taxon>
    </lineage>
</organism>
<sequence length="578" mass="66580">MCRFRNWVLVLINASLFTYYFLIRNTEVLNPDLFKYPTSAQSTNPRLVRLHANFIEGQQTADQNNWKVPQWHESFGELGITQDKTPTAFQNYHGEPGFKETNRKCLKSDTDWSKPITPKHKLDPNRFLIPTLYNGPSNQLAGFQQSALLAIILNRTLVLPNFYEHTYENVLLKTVVGAERRIDLNILRRYMSVIPLSQAVKRCNGRFDVFFNADEEGMSPLLSALPVIHVQTGLQGARYKAGIGIKEVKDFIDRGNMDVYALVNTEIKWLMGDMFQGRKHDFDFMELKSNYQSSKKCAHYFKPFRQLGLRPSDTLPASWPRSAFDIIESPQENVLTKTDAQVFFGDVWRNVNSPKFIRDVAHAFRNEILGPSHVAVHWRYDKEDFLHYLCDVHFRPKIAEMCQLIERAANASAFAHALAVKLLEAREIHGYNPKSVYLAAPSSVTGFVNSIQVAFSKLLRGIPKYRDLGKVEIFYSKDLFNFVLKNYRICGSTSSDFDFTNDVISQVEMEIGKLGKTFLWSKQSTWSQRVVYYRRLQMNSNDLYLDQNILGLIIDTLDGGRGHRRLLREYASTMEQAT</sequence>
<evidence type="ECO:0000313" key="5">
    <source>
        <dbReference type="Ensembl" id="ENSCSAVP00000000605.1"/>
    </source>
</evidence>
<dbReference type="OMA" id="LAEMEIC"/>
<dbReference type="InParanoid" id="H2Y5K7"/>
<dbReference type="Gene3D" id="3.40.50.11340">
    <property type="match status" value="1"/>
</dbReference>
<reference evidence="5" key="3">
    <citation type="submission" date="2025-09" db="UniProtKB">
        <authorList>
            <consortium name="Ensembl"/>
        </authorList>
    </citation>
    <scope>IDENTIFICATION</scope>
</reference>
<reference evidence="5" key="2">
    <citation type="submission" date="2025-08" db="UniProtKB">
        <authorList>
            <consortium name="Ensembl"/>
        </authorList>
    </citation>
    <scope>IDENTIFICATION</scope>
</reference>
<dbReference type="GO" id="GO:0046922">
    <property type="term" value="F:peptide-O-fucosyltransferase activity"/>
    <property type="evidence" value="ECO:0007669"/>
    <property type="project" value="InterPro"/>
</dbReference>
<keyword evidence="6" id="KW-1185">Reference proteome</keyword>
<evidence type="ECO:0008006" key="7">
    <source>
        <dbReference type="Google" id="ProtNLM"/>
    </source>
</evidence>
<feature type="transmembrane region" description="Helical" evidence="4">
    <location>
        <begin position="7"/>
        <end position="23"/>
    </location>
</feature>
<dbReference type="GeneTree" id="ENSGT00390000016063"/>
<dbReference type="PANTHER" id="PTHR13398">
    <property type="entry name" value="GDP-FUCOSE PROTEIN O-FUCOSYLTRANSFERASE 2"/>
    <property type="match status" value="1"/>
</dbReference>
<keyword evidence="1" id="KW-0808">Transferase</keyword>